<sequence length="90" mass="10261">MTDETDEVRVWLVDRGYDNRDLIVLKYATPDGTRLFRRELAAQAVDLSSVTAAKDVSASDLETVDDSELRERYEKEVARMTAQHDPDDTI</sequence>
<organism evidence="2 3">
    <name type="scientific">Halopelagius inordinatus</name>
    <dbReference type="NCBI Taxonomy" id="553467"/>
    <lineage>
        <taxon>Archaea</taxon>
        <taxon>Methanobacteriati</taxon>
        <taxon>Methanobacteriota</taxon>
        <taxon>Stenosarchaea group</taxon>
        <taxon>Halobacteria</taxon>
        <taxon>Halobacteriales</taxon>
        <taxon>Haloferacaceae</taxon>
    </lineage>
</organism>
<dbReference type="RefSeq" id="WP_092893525.1">
    <property type="nucleotide sequence ID" value="NZ_FOOQ01000005.1"/>
</dbReference>
<proteinExistence type="predicted"/>
<dbReference type="AlphaFoldDB" id="A0A1I2VCI3"/>
<dbReference type="STRING" id="553467.SAMN04488063_3155"/>
<name>A0A1I2VCI3_9EURY</name>
<dbReference type="EMBL" id="FOOQ01000005">
    <property type="protein sequence ID" value="SFG86793.1"/>
    <property type="molecule type" value="Genomic_DNA"/>
</dbReference>
<evidence type="ECO:0000313" key="2">
    <source>
        <dbReference type="EMBL" id="SFG86793.1"/>
    </source>
</evidence>
<evidence type="ECO:0000259" key="1">
    <source>
        <dbReference type="Pfam" id="PF25921"/>
    </source>
</evidence>
<reference evidence="3" key="1">
    <citation type="submission" date="2016-10" db="EMBL/GenBank/DDBJ databases">
        <authorList>
            <person name="Varghese N."/>
            <person name="Submissions S."/>
        </authorList>
    </citation>
    <scope>NUCLEOTIDE SEQUENCE [LARGE SCALE GENOMIC DNA]</scope>
    <source>
        <strain evidence="3">CGMCC 1.7739</strain>
    </source>
</reference>
<evidence type="ECO:0000313" key="3">
    <source>
        <dbReference type="Proteomes" id="UP000198876"/>
    </source>
</evidence>
<dbReference type="OrthoDB" id="156620at2157"/>
<dbReference type="Pfam" id="PF25921">
    <property type="entry name" value="DUF7967"/>
    <property type="match status" value="1"/>
</dbReference>
<accession>A0A1I2VCI3</accession>
<gene>
    <name evidence="2" type="ORF">SAMN04488063_3155</name>
</gene>
<feature type="domain" description="DUF7967" evidence="1">
    <location>
        <begin position="5"/>
        <end position="90"/>
    </location>
</feature>
<keyword evidence="3" id="KW-1185">Reference proteome</keyword>
<dbReference type="Proteomes" id="UP000198876">
    <property type="component" value="Unassembled WGS sequence"/>
</dbReference>
<protein>
    <recommendedName>
        <fullName evidence="1">DUF7967 domain-containing protein</fullName>
    </recommendedName>
</protein>
<dbReference type="InterPro" id="IPR058273">
    <property type="entry name" value="DUF7967"/>
</dbReference>